<dbReference type="FunFam" id="2.60.120.680:FF:000002">
    <property type="entry name" value="Putative Golgi resident protein GCP60"/>
    <property type="match status" value="1"/>
</dbReference>
<dbReference type="SUPFAM" id="SSF101576">
    <property type="entry name" value="Supernatant protein factor (SPF), C-terminal domain"/>
    <property type="match status" value="1"/>
</dbReference>
<sequence length="310" mass="36612">MVAQQKEKEEKERIRREEEERKRLEEQRRREEEERKIREEEERRRAEEEARKKIEMEKQLEEERKAEADRNKIVAGLNAQTAAQFSQYAAQQHPGDRESQKALIDHLQTQHYEQYMAQLSISDGDKPVPAPVQVPIPSNEVRIEPPSLWTRPQIRELKDQLRKDSESVLTVGRGEVVTVRVPTHEEGAYLFWEFSTDSYDLGFGVYFEWSDVTTHQVSIAVNESSDEEYYPDSEEEDEGHTQHGDAENGHRRSNRPPTDEIVPVYRRDCHQQVHAGSHQYPGSGVYLLKFDNSYSLWRSKTLYYRVYYTR</sequence>
<reference evidence="4" key="1">
    <citation type="journal article" date="2010" name="Science">
        <title>Plasticity of animal genome architecture unmasked by rapid evolution of a pelagic tunicate.</title>
        <authorList>
            <person name="Denoeud F."/>
            <person name="Henriet S."/>
            <person name="Mungpakdee S."/>
            <person name="Aury J.M."/>
            <person name="Da Silva C."/>
            <person name="Brinkmann H."/>
            <person name="Mikhaleva J."/>
            <person name="Olsen L.C."/>
            <person name="Jubin C."/>
            <person name="Canestro C."/>
            <person name="Bouquet J.M."/>
            <person name="Danks G."/>
            <person name="Poulain J."/>
            <person name="Campsteijn C."/>
            <person name="Adamski M."/>
            <person name="Cross I."/>
            <person name="Yadetie F."/>
            <person name="Muffato M."/>
            <person name="Louis A."/>
            <person name="Butcher S."/>
            <person name="Tsagkogeorga G."/>
            <person name="Konrad A."/>
            <person name="Singh S."/>
            <person name="Jensen M.F."/>
            <person name="Cong E.H."/>
            <person name="Eikeseth-Otteraa H."/>
            <person name="Noel B."/>
            <person name="Anthouard V."/>
            <person name="Porcel B.M."/>
            <person name="Kachouri-Lafond R."/>
            <person name="Nishino A."/>
            <person name="Ugolini M."/>
            <person name="Chourrout P."/>
            <person name="Nishida H."/>
            <person name="Aasland R."/>
            <person name="Huzurbazar S."/>
            <person name="Westhof E."/>
            <person name="Delsuc F."/>
            <person name="Lehrach H."/>
            <person name="Reinhardt R."/>
            <person name="Weissenbach J."/>
            <person name="Roy S.W."/>
            <person name="Artiguenave F."/>
            <person name="Postlethwait J.H."/>
            <person name="Manak J.R."/>
            <person name="Thompson E.M."/>
            <person name="Jaillon O."/>
            <person name="Du Pasquier L."/>
            <person name="Boudinot P."/>
            <person name="Liberles D.A."/>
            <person name="Volff J.N."/>
            <person name="Philippe H."/>
            <person name="Lenhard B."/>
            <person name="Roest Crollius H."/>
            <person name="Wincker P."/>
            <person name="Chourrout D."/>
        </authorList>
    </citation>
    <scope>NUCLEOTIDE SEQUENCE [LARGE SCALE GENOMIC DNA]</scope>
</reference>
<dbReference type="Gene3D" id="2.60.120.680">
    <property type="entry name" value="GOLD domain"/>
    <property type="match status" value="1"/>
</dbReference>
<protein>
    <recommendedName>
        <fullName evidence="3">GOLD domain-containing protein</fullName>
    </recommendedName>
</protein>
<evidence type="ECO:0000256" key="2">
    <source>
        <dbReference type="SAM" id="MobiDB-lite"/>
    </source>
</evidence>
<dbReference type="AlphaFoldDB" id="E4WX21"/>
<dbReference type="InParanoid" id="E4WX21"/>
<dbReference type="EMBL" id="FN653018">
    <property type="protein sequence ID" value="CBY21913.1"/>
    <property type="molecule type" value="Genomic_DNA"/>
</dbReference>
<dbReference type="FunCoup" id="E4WX21">
    <property type="interactions" value="767"/>
</dbReference>
<dbReference type="GO" id="GO:0000139">
    <property type="term" value="C:Golgi membrane"/>
    <property type="evidence" value="ECO:0007669"/>
    <property type="project" value="TreeGrafter"/>
</dbReference>
<name>E4WX21_OIKDI</name>
<feature type="compositionally biased region" description="Basic and acidic residues" evidence="2">
    <location>
        <begin position="239"/>
        <end position="250"/>
    </location>
</feature>
<organism evidence="4">
    <name type="scientific">Oikopleura dioica</name>
    <name type="common">Tunicate</name>
    <dbReference type="NCBI Taxonomy" id="34765"/>
    <lineage>
        <taxon>Eukaryota</taxon>
        <taxon>Metazoa</taxon>
        <taxon>Chordata</taxon>
        <taxon>Tunicata</taxon>
        <taxon>Appendicularia</taxon>
        <taxon>Copelata</taxon>
        <taxon>Oikopleuridae</taxon>
        <taxon>Oikopleura</taxon>
    </lineage>
</organism>
<dbReference type="PANTHER" id="PTHR22973:SF12">
    <property type="entry name" value="LD35087P"/>
    <property type="match status" value="1"/>
</dbReference>
<dbReference type="InterPro" id="IPR036598">
    <property type="entry name" value="GOLD_dom_sf"/>
</dbReference>
<gene>
    <name evidence="4" type="ORF">GSOID_T00011447001</name>
    <name evidence="5" type="ORF">GSOID_T00018959001</name>
</gene>
<dbReference type="PROSITE" id="PS50866">
    <property type="entry name" value="GOLD"/>
    <property type="match status" value="1"/>
</dbReference>
<evidence type="ECO:0000313" key="4">
    <source>
        <dbReference type="EMBL" id="CBY21913.1"/>
    </source>
</evidence>
<dbReference type="Pfam" id="PF13897">
    <property type="entry name" value="GOLD_2"/>
    <property type="match status" value="1"/>
</dbReference>
<accession>E4WX21</accession>
<evidence type="ECO:0000259" key="3">
    <source>
        <dbReference type="PROSITE" id="PS50866"/>
    </source>
</evidence>
<proteinExistence type="predicted"/>
<feature type="domain" description="GOLD" evidence="3">
    <location>
        <begin position="158"/>
        <end position="308"/>
    </location>
</feature>
<keyword evidence="1" id="KW-0007">Acetylation</keyword>
<dbReference type="InterPro" id="IPR052269">
    <property type="entry name" value="Golgi-PI4KB_interaction"/>
</dbReference>
<feature type="region of interest" description="Disordered" evidence="2">
    <location>
        <begin position="223"/>
        <end position="260"/>
    </location>
</feature>
<evidence type="ECO:0000256" key="1">
    <source>
        <dbReference type="ARBA" id="ARBA00022990"/>
    </source>
</evidence>
<dbReference type="EMBL" id="FN654289">
    <property type="protein sequence ID" value="CBY31009.1"/>
    <property type="molecule type" value="Genomic_DNA"/>
</dbReference>
<dbReference type="OrthoDB" id="5839451at2759"/>
<dbReference type="PANTHER" id="PTHR22973">
    <property type="entry name" value="LD35087P"/>
    <property type="match status" value="1"/>
</dbReference>
<evidence type="ECO:0000313" key="5">
    <source>
        <dbReference type="EMBL" id="CBY31009.1"/>
    </source>
</evidence>
<dbReference type="InterPro" id="IPR009038">
    <property type="entry name" value="GOLD_dom"/>
</dbReference>
<keyword evidence="6" id="KW-1185">Reference proteome</keyword>
<dbReference type="Proteomes" id="UP000011014">
    <property type="component" value="Unassembled WGS sequence"/>
</dbReference>
<dbReference type="Proteomes" id="UP000001307">
    <property type="component" value="Unassembled WGS sequence"/>
</dbReference>
<feature type="region of interest" description="Disordered" evidence="2">
    <location>
        <begin position="1"/>
        <end position="66"/>
    </location>
</feature>
<feature type="compositionally biased region" description="Acidic residues" evidence="2">
    <location>
        <begin position="224"/>
        <end position="238"/>
    </location>
</feature>
<evidence type="ECO:0000313" key="6">
    <source>
        <dbReference type="Proteomes" id="UP000001307"/>
    </source>
</evidence>